<dbReference type="InterPro" id="IPR051287">
    <property type="entry name" value="TCR_variable_region"/>
</dbReference>
<dbReference type="InterPro" id="IPR007110">
    <property type="entry name" value="Ig-like_dom"/>
</dbReference>
<dbReference type="SUPFAM" id="SSF48726">
    <property type="entry name" value="Immunoglobulin"/>
    <property type="match status" value="1"/>
</dbReference>
<keyword evidence="8" id="KW-1185">Reference proteome</keyword>
<comment type="caution">
    <text evidence="7">The sequence shown here is derived from an EMBL/GenBank/DDBJ whole genome shotgun (WGS) entry which is preliminary data.</text>
</comment>
<dbReference type="GO" id="GO:0042101">
    <property type="term" value="C:T cell receptor complex"/>
    <property type="evidence" value="ECO:0007669"/>
    <property type="project" value="UniProtKB-KW"/>
</dbReference>
<dbReference type="InterPro" id="IPR013106">
    <property type="entry name" value="Ig_V-set"/>
</dbReference>
<dbReference type="InterPro" id="IPR013783">
    <property type="entry name" value="Ig-like_fold"/>
</dbReference>
<accession>A0AAV3A0D7</accession>
<keyword evidence="4" id="KW-0393">Immunoglobulin domain</keyword>
<evidence type="ECO:0000259" key="6">
    <source>
        <dbReference type="PROSITE" id="PS50835"/>
    </source>
</evidence>
<protein>
    <recommendedName>
        <fullName evidence="6">Ig-like domain-containing protein</fullName>
    </recommendedName>
</protein>
<name>A0AAV3A0D7_PYXAD</name>
<reference evidence="7" key="1">
    <citation type="thesis" date="2020" institute="ProQuest LLC" country="789 East Eisenhower Parkway, Ann Arbor, MI, USA">
        <title>Comparative Genomics and Chromosome Evolution.</title>
        <authorList>
            <person name="Mudd A.B."/>
        </authorList>
    </citation>
    <scope>NUCLEOTIDE SEQUENCE</scope>
    <source>
        <strain evidence="7">1538</strain>
        <tissue evidence="7">Blood</tissue>
    </source>
</reference>
<evidence type="ECO:0000256" key="2">
    <source>
        <dbReference type="ARBA" id="ARBA00023130"/>
    </source>
</evidence>
<keyword evidence="1" id="KW-0732">Signal</keyword>
<dbReference type="AlphaFoldDB" id="A0AAV3A0D7"/>
<dbReference type="EMBL" id="DYDO01000006">
    <property type="protein sequence ID" value="DBA22601.1"/>
    <property type="molecule type" value="Genomic_DNA"/>
</dbReference>
<dbReference type="InterPro" id="IPR036179">
    <property type="entry name" value="Ig-like_dom_sf"/>
</dbReference>
<evidence type="ECO:0000313" key="7">
    <source>
        <dbReference type="EMBL" id="DBA22601.1"/>
    </source>
</evidence>
<dbReference type="PANTHER" id="PTHR19367:SF18">
    <property type="entry name" value="T CELL RECEPTOR ALPHA VARIABLE 16"/>
    <property type="match status" value="1"/>
</dbReference>
<evidence type="ECO:0000256" key="5">
    <source>
        <dbReference type="ARBA" id="ARBA00043266"/>
    </source>
</evidence>
<evidence type="ECO:0000313" key="8">
    <source>
        <dbReference type="Proteomes" id="UP001181693"/>
    </source>
</evidence>
<keyword evidence="5" id="KW-0391">Immunity</keyword>
<feature type="domain" description="Ig-like" evidence="6">
    <location>
        <begin position="28"/>
        <end position="128"/>
    </location>
</feature>
<organism evidence="7 8">
    <name type="scientific">Pyxicephalus adspersus</name>
    <name type="common">African bullfrog</name>
    <dbReference type="NCBI Taxonomy" id="30357"/>
    <lineage>
        <taxon>Eukaryota</taxon>
        <taxon>Metazoa</taxon>
        <taxon>Chordata</taxon>
        <taxon>Craniata</taxon>
        <taxon>Vertebrata</taxon>
        <taxon>Euteleostomi</taxon>
        <taxon>Amphibia</taxon>
        <taxon>Batrachia</taxon>
        <taxon>Anura</taxon>
        <taxon>Neobatrachia</taxon>
        <taxon>Ranoidea</taxon>
        <taxon>Pyxicephalidae</taxon>
        <taxon>Pyxicephalinae</taxon>
        <taxon>Pyxicephalus</taxon>
    </lineage>
</organism>
<dbReference type="Gene3D" id="2.60.40.10">
    <property type="entry name" value="Immunoglobulins"/>
    <property type="match status" value="1"/>
</dbReference>
<keyword evidence="2" id="KW-1064">Adaptive immunity</keyword>
<evidence type="ECO:0000256" key="1">
    <source>
        <dbReference type="ARBA" id="ARBA00022729"/>
    </source>
</evidence>
<dbReference type="SMART" id="SM00406">
    <property type="entry name" value="IGv"/>
    <property type="match status" value="1"/>
</dbReference>
<gene>
    <name evidence="7" type="ORF">GDO54_013618</name>
</gene>
<dbReference type="PROSITE" id="PS50835">
    <property type="entry name" value="IG_LIKE"/>
    <property type="match status" value="1"/>
</dbReference>
<dbReference type="Pfam" id="PF07686">
    <property type="entry name" value="V-set"/>
    <property type="match status" value="1"/>
</dbReference>
<dbReference type="Proteomes" id="UP001181693">
    <property type="component" value="Unassembled WGS sequence"/>
</dbReference>
<evidence type="ECO:0000256" key="4">
    <source>
        <dbReference type="ARBA" id="ARBA00023319"/>
    </source>
</evidence>
<dbReference type="PANTHER" id="PTHR19367">
    <property type="entry name" value="T-CELL RECEPTOR ALPHA CHAIN V REGION"/>
    <property type="match status" value="1"/>
</dbReference>
<sequence>MDGWIMDQDGRDTIDDRAGSCQGGIQGLSVNQTLAQQLIPEKEPVLLKCTYKTSGTPYPFWYVQYPGHAPTMLLNDLTQKSHKGFSGTHEQKNSSYNMVKGQVEITDSGVYFCAVSDTVNESHSSPVT</sequence>
<keyword evidence="3" id="KW-0675">Receptor</keyword>
<keyword evidence="5" id="KW-1279">T cell receptor</keyword>
<evidence type="ECO:0000256" key="3">
    <source>
        <dbReference type="ARBA" id="ARBA00023170"/>
    </source>
</evidence>
<dbReference type="GO" id="GO:0002250">
    <property type="term" value="P:adaptive immune response"/>
    <property type="evidence" value="ECO:0007669"/>
    <property type="project" value="UniProtKB-KW"/>
</dbReference>
<proteinExistence type="predicted"/>